<keyword evidence="5 6" id="KW-0472">Membrane</keyword>
<keyword evidence="9" id="KW-1185">Reference proteome</keyword>
<feature type="transmembrane region" description="Helical" evidence="6">
    <location>
        <begin position="12"/>
        <end position="32"/>
    </location>
</feature>
<dbReference type="Pfam" id="PF00892">
    <property type="entry name" value="EamA"/>
    <property type="match status" value="2"/>
</dbReference>
<dbReference type="RefSeq" id="WP_193953995.1">
    <property type="nucleotide sequence ID" value="NZ_JADEYS010000014.1"/>
</dbReference>
<feature type="transmembrane region" description="Helical" evidence="6">
    <location>
        <begin position="101"/>
        <end position="123"/>
    </location>
</feature>
<dbReference type="InterPro" id="IPR050638">
    <property type="entry name" value="AA-Vitamin_Transporters"/>
</dbReference>
<feature type="transmembrane region" description="Helical" evidence="6">
    <location>
        <begin position="216"/>
        <end position="236"/>
    </location>
</feature>
<feature type="transmembrane region" description="Helical" evidence="6">
    <location>
        <begin position="271"/>
        <end position="288"/>
    </location>
</feature>
<name>A0A8J7JZ54_9GAMM</name>
<evidence type="ECO:0000313" key="8">
    <source>
        <dbReference type="EMBL" id="MBE9398358.1"/>
    </source>
</evidence>
<comment type="caution">
    <text evidence="8">The sequence shown here is derived from an EMBL/GenBank/DDBJ whole genome shotgun (WGS) entry which is preliminary data.</text>
</comment>
<feature type="transmembrane region" description="Helical" evidence="6">
    <location>
        <begin position="44"/>
        <end position="64"/>
    </location>
</feature>
<keyword evidence="3 6" id="KW-0812">Transmembrane</keyword>
<dbReference type="SUPFAM" id="SSF103481">
    <property type="entry name" value="Multidrug resistance efflux transporter EmrE"/>
    <property type="match status" value="2"/>
</dbReference>
<dbReference type="GO" id="GO:0016020">
    <property type="term" value="C:membrane"/>
    <property type="evidence" value="ECO:0007669"/>
    <property type="project" value="UniProtKB-SubCell"/>
</dbReference>
<dbReference type="PANTHER" id="PTHR32322">
    <property type="entry name" value="INNER MEMBRANE TRANSPORTER"/>
    <property type="match status" value="1"/>
</dbReference>
<dbReference type="EMBL" id="JADEYS010000014">
    <property type="protein sequence ID" value="MBE9398358.1"/>
    <property type="molecule type" value="Genomic_DNA"/>
</dbReference>
<feature type="transmembrane region" description="Helical" evidence="6">
    <location>
        <begin position="186"/>
        <end position="204"/>
    </location>
</feature>
<evidence type="ECO:0000256" key="4">
    <source>
        <dbReference type="ARBA" id="ARBA00022989"/>
    </source>
</evidence>
<dbReference type="InterPro" id="IPR037185">
    <property type="entry name" value="EmrE-like"/>
</dbReference>
<evidence type="ECO:0000256" key="3">
    <source>
        <dbReference type="ARBA" id="ARBA00022692"/>
    </source>
</evidence>
<organism evidence="8 9">
    <name type="scientific">Pontibacterium sinense</name>
    <dbReference type="NCBI Taxonomy" id="2781979"/>
    <lineage>
        <taxon>Bacteria</taxon>
        <taxon>Pseudomonadati</taxon>
        <taxon>Pseudomonadota</taxon>
        <taxon>Gammaproteobacteria</taxon>
        <taxon>Oceanospirillales</taxon>
        <taxon>Oceanospirillaceae</taxon>
        <taxon>Pontibacterium</taxon>
    </lineage>
</organism>
<keyword evidence="4 6" id="KW-1133">Transmembrane helix</keyword>
<comment type="subcellular location">
    <subcellularLocation>
        <location evidence="1">Membrane</location>
        <topology evidence="1">Multi-pass membrane protein</topology>
    </subcellularLocation>
</comment>
<evidence type="ECO:0000256" key="6">
    <source>
        <dbReference type="SAM" id="Phobius"/>
    </source>
</evidence>
<dbReference type="AlphaFoldDB" id="A0A8J7JZ54"/>
<accession>A0A8J7JZ54</accession>
<proteinExistence type="inferred from homology"/>
<evidence type="ECO:0000313" key="9">
    <source>
        <dbReference type="Proteomes" id="UP000640333"/>
    </source>
</evidence>
<reference evidence="8" key="1">
    <citation type="submission" date="2020-10" db="EMBL/GenBank/DDBJ databases">
        <title>Bacterium isolated from coastal waters sediment.</title>
        <authorList>
            <person name="Chen R.-J."/>
            <person name="Lu D.-C."/>
            <person name="Zhu K.-L."/>
            <person name="Du Z.-J."/>
        </authorList>
    </citation>
    <scope>NUCLEOTIDE SEQUENCE</scope>
    <source>
        <strain evidence="8">N1Y112</strain>
    </source>
</reference>
<feature type="domain" description="EamA" evidence="7">
    <location>
        <begin position="14"/>
        <end position="145"/>
    </location>
</feature>
<feature type="domain" description="EamA" evidence="7">
    <location>
        <begin position="156"/>
        <end position="288"/>
    </location>
</feature>
<evidence type="ECO:0000259" key="7">
    <source>
        <dbReference type="Pfam" id="PF00892"/>
    </source>
</evidence>
<comment type="similarity">
    <text evidence="2">Belongs to the EamA transporter family.</text>
</comment>
<feature type="transmembrane region" description="Helical" evidence="6">
    <location>
        <begin position="248"/>
        <end position="265"/>
    </location>
</feature>
<sequence length="291" mass="30761">MNTETSTLNNDYIKGFLLVLVSACGYGLQPLFTHVAYSDGASPVGLLVLRFSTAAAIMLIWLRLRRLPIPPLRHNLQYLLVGIGYSGAALGYYNASHSMSVSLAVILLFSFPAFVILFSILFLKEKATGKKLLSVTLAIGGVMVAVGIDIQGDGQGILWALFAALSYGAAILYGSHRASPSHPLQSACTVLIGCLISCLIASTMQTTHWPQSEFGWLSIIGLALFATILPIATFIAGSPKIGASDASTISTMEPVVAVTIALILIGEQLNTGTYIGGLMVITAVIILSRSK</sequence>
<feature type="transmembrane region" description="Helical" evidence="6">
    <location>
        <begin position="132"/>
        <end position="150"/>
    </location>
</feature>
<feature type="transmembrane region" description="Helical" evidence="6">
    <location>
        <begin position="156"/>
        <end position="174"/>
    </location>
</feature>
<evidence type="ECO:0000256" key="5">
    <source>
        <dbReference type="ARBA" id="ARBA00023136"/>
    </source>
</evidence>
<feature type="transmembrane region" description="Helical" evidence="6">
    <location>
        <begin position="76"/>
        <end position="95"/>
    </location>
</feature>
<dbReference type="Proteomes" id="UP000640333">
    <property type="component" value="Unassembled WGS sequence"/>
</dbReference>
<protein>
    <submittedName>
        <fullName evidence="8">EamA family transporter</fullName>
    </submittedName>
</protein>
<evidence type="ECO:0000256" key="2">
    <source>
        <dbReference type="ARBA" id="ARBA00007362"/>
    </source>
</evidence>
<evidence type="ECO:0000256" key="1">
    <source>
        <dbReference type="ARBA" id="ARBA00004141"/>
    </source>
</evidence>
<dbReference type="PANTHER" id="PTHR32322:SF2">
    <property type="entry name" value="EAMA DOMAIN-CONTAINING PROTEIN"/>
    <property type="match status" value="1"/>
</dbReference>
<dbReference type="InterPro" id="IPR000620">
    <property type="entry name" value="EamA_dom"/>
</dbReference>
<gene>
    <name evidence="8" type="ORF">IOQ59_13935</name>
</gene>